<dbReference type="RefSeq" id="WP_035680286.1">
    <property type="nucleotide sequence ID" value="NZ_JPRL01000001.1"/>
</dbReference>
<dbReference type="eggNOG" id="ENOG502ZYIK">
    <property type="taxonomic scope" value="Bacteria"/>
</dbReference>
<proteinExistence type="predicted"/>
<sequence>MKKLLSILLLFLIIACENKKDSSTDNAASANKDLPSEIETKEAEHKISFKKYEKDGILLKGEISLFDEKLNQTGKLTVEETSKIQILEKSTEMYNINKSEDNCLKSNFLKIKYKNQDYLLFGDQVYEGDEQGKFDFVNSKNEKYSIFSIKNFQMGASDDVGLTGCDDFSILLVLNQNSNKFFTITAPKENGNYSNQKIATLIHDDGSGEEIYRAQVSNDTLTLGIKIGYQEGYGSYFLKTNIQDNFSQSVVIDRVRFEDEKTFNSLK</sequence>
<dbReference type="Proteomes" id="UP000028715">
    <property type="component" value="Unassembled WGS sequence"/>
</dbReference>
<gene>
    <name evidence="1" type="ORF">IW19_01415</name>
</gene>
<reference evidence="1 2" key="1">
    <citation type="submission" date="2014-07" db="EMBL/GenBank/DDBJ databases">
        <title>Genome of Flavobacterium reichenbachii LMG 25512.</title>
        <authorList>
            <person name="Stropko S.J."/>
            <person name="Pipes S.E."/>
            <person name="Newman J.D."/>
        </authorList>
    </citation>
    <scope>NUCLEOTIDE SEQUENCE [LARGE SCALE GENOMIC DNA]</scope>
    <source>
        <strain evidence="1 2">LMG 25512</strain>
    </source>
</reference>
<protein>
    <recommendedName>
        <fullName evidence="3">Lipoprotein</fullName>
    </recommendedName>
</protein>
<dbReference type="PROSITE" id="PS51257">
    <property type="entry name" value="PROKAR_LIPOPROTEIN"/>
    <property type="match status" value="1"/>
</dbReference>
<organism evidence="1 2">
    <name type="scientific">Flavobacterium reichenbachii</name>
    <dbReference type="NCBI Taxonomy" id="362418"/>
    <lineage>
        <taxon>Bacteria</taxon>
        <taxon>Pseudomonadati</taxon>
        <taxon>Bacteroidota</taxon>
        <taxon>Flavobacteriia</taxon>
        <taxon>Flavobacteriales</taxon>
        <taxon>Flavobacteriaceae</taxon>
        <taxon>Flavobacterium</taxon>
    </lineage>
</organism>
<evidence type="ECO:0008006" key="3">
    <source>
        <dbReference type="Google" id="ProtNLM"/>
    </source>
</evidence>
<comment type="caution">
    <text evidence="1">The sequence shown here is derived from an EMBL/GenBank/DDBJ whole genome shotgun (WGS) entry which is preliminary data.</text>
</comment>
<dbReference type="STRING" id="362418.IW19_01415"/>
<dbReference type="EMBL" id="JPRL01000001">
    <property type="protein sequence ID" value="KFF04263.1"/>
    <property type="molecule type" value="Genomic_DNA"/>
</dbReference>
<evidence type="ECO:0000313" key="2">
    <source>
        <dbReference type="Proteomes" id="UP000028715"/>
    </source>
</evidence>
<dbReference type="OrthoDB" id="1325586at2"/>
<dbReference type="AlphaFoldDB" id="A0A085ZIJ9"/>
<accession>A0A085ZIJ9</accession>
<name>A0A085ZIJ9_9FLAO</name>
<keyword evidence="2" id="KW-1185">Reference proteome</keyword>
<evidence type="ECO:0000313" key="1">
    <source>
        <dbReference type="EMBL" id="KFF04263.1"/>
    </source>
</evidence>